<dbReference type="KEGG" id="pum:HGP31_16675"/>
<dbReference type="AlphaFoldDB" id="A0AAE7DEZ2"/>
<sequence length="131" mass="13560">MVQEGDLPPPKAAETLGIKVLNIDESEGSIERSFEATEAFTNPVGNVQGGFLAAMLDDTMGPALAATLKEGEFAPTLSLNVNFHAPAKVGVLIGRGCVVRRGGQVCFLSGELEQGGHVIATATATALVRKP</sequence>
<dbReference type="Gene3D" id="3.10.129.10">
    <property type="entry name" value="Hotdog Thioesterase"/>
    <property type="match status" value="1"/>
</dbReference>
<dbReference type="NCBIfam" id="TIGR00369">
    <property type="entry name" value="unchar_dom_1"/>
    <property type="match status" value="1"/>
</dbReference>
<dbReference type="RefSeq" id="WP_168758242.1">
    <property type="nucleotide sequence ID" value="NZ_CP051487.1"/>
</dbReference>
<dbReference type="GO" id="GO:0047617">
    <property type="term" value="F:fatty acyl-CoA hydrolase activity"/>
    <property type="evidence" value="ECO:0007669"/>
    <property type="project" value="InterPro"/>
</dbReference>
<evidence type="ECO:0000256" key="1">
    <source>
        <dbReference type="ARBA" id="ARBA00008324"/>
    </source>
</evidence>
<feature type="domain" description="Thioesterase" evidence="3">
    <location>
        <begin position="45"/>
        <end position="117"/>
    </location>
</feature>
<dbReference type="CDD" id="cd03443">
    <property type="entry name" value="PaaI_thioesterase"/>
    <property type="match status" value="1"/>
</dbReference>
<evidence type="ECO:0000259" key="3">
    <source>
        <dbReference type="Pfam" id="PF03061"/>
    </source>
</evidence>
<dbReference type="InterPro" id="IPR006683">
    <property type="entry name" value="Thioestr_dom"/>
</dbReference>
<name>A0AAE7DEZ2_9PSED</name>
<dbReference type="InterPro" id="IPR039298">
    <property type="entry name" value="ACOT13"/>
</dbReference>
<proteinExistence type="inferred from homology"/>
<keyword evidence="2" id="KW-0378">Hydrolase</keyword>
<dbReference type="GeneID" id="72195234"/>
<dbReference type="PANTHER" id="PTHR21660:SF1">
    <property type="entry name" value="ACYL-COENZYME A THIOESTERASE 13"/>
    <property type="match status" value="1"/>
</dbReference>
<evidence type="ECO:0000256" key="2">
    <source>
        <dbReference type="ARBA" id="ARBA00022801"/>
    </source>
</evidence>
<comment type="similarity">
    <text evidence="1">Belongs to the thioesterase PaaI family.</text>
</comment>
<organism evidence="4 5">
    <name type="scientific">Pseudomonas umsongensis</name>
    <dbReference type="NCBI Taxonomy" id="198618"/>
    <lineage>
        <taxon>Bacteria</taxon>
        <taxon>Pseudomonadati</taxon>
        <taxon>Pseudomonadota</taxon>
        <taxon>Gammaproteobacteria</taxon>
        <taxon>Pseudomonadales</taxon>
        <taxon>Pseudomonadaceae</taxon>
        <taxon>Pseudomonas</taxon>
    </lineage>
</organism>
<dbReference type="Pfam" id="PF03061">
    <property type="entry name" value="4HBT"/>
    <property type="match status" value="1"/>
</dbReference>
<accession>A0AAE7DEZ2</accession>
<dbReference type="InterPro" id="IPR003736">
    <property type="entry name" value="PAAI_dom"/>
</dbReference>
<dbReference type="SUPFAM" id="SSF54637">
    <property type="entry name" value="Thioesterase/thiol ester dehydrase-isomerase"/>
    <property type="match status" value="1"/>
</dbReference>
<gene>
    <name evidence="4" type="ORF">HGP31_16675</name>
</gene>
<reference evidence="4 5" key="1">
    <citation type="submission" date="2020-04" db="EMBL/GenBank/DDBJ databases">
        <authorList>
            <person name="Yao Y."/>
            <person name="He Z."/>
        </authorList>
    </citation>
    <scope>NUCLEOTIDE SEQUENCE [LARGE SCALE GENOMIC DNA]</scope>
    <source>
        <strain evidence="4 5">CY-1</strain>
    </source>
</reference>
<dbReference type="PANTHER" id="PTHR21660">
    <property type="entry name" value="THIOESTERASE SUPERFAMILY MEMBER-RELATED"/>
    <property type="match status" value="1"/>
</dbReference>
<evidence type="ECO:0000313" key="5">
    <source>
        <dbReference type="Proteomes" id="UP000501367"/>
    </source>
</evidence>
<protein>
    <submittedName>
        <fullName evidence="4">PaaI family thioesterase</fullName>
    </submittedName>
</protein>
<dbReference type="EMBL" id="CP051487">
    <property type="protein sequence ID" value="QJC79873.1"/>
    <property type="molecule type" value="Genomic_DNA"/>
</dbReference>
<evidence type="ECO:0000313" key="4">
    <source>
        <dbReference type="EMBL" id="QJC79873.1"/>
    </source>
</evidence>
<dbReference type="Proteomes" id="UP000501367">
    <property type="component" value="Chromosome"/>
</dbReference>
<dbReference type="InterPro" id="IPR029069">
    <property type="entry name" value="HotDog_dom_sf"/>
</dbReference>